<keyword evidence="1" id="KW-0812">Transmembrane</keyword>
<dbReference type="NCBIfam" id="NF007881">
    <property type="entry name" value="PRK10588.1"/>
    <property type="match status" value="1"/>
</dbReference>
<dbReference type="STRING" id="574096.HA38_21985"/>
<dbReference type="NCBIfam" id="TIGR02112">
    <property type="entry name" value="cyd_oper_ybgE"/>
    <property type="match status" value="1"/>
</dbReference>
<organism evidence="2 3">
    <name type="scientific">Pantoea allii</name>
    <dbReference type="NCBI Taxonomy" id="574096"/>
    <lineage>
        <taxon>Bacteria</taxon>
        <taxon>Pseudomonadati</taxon>
        <taxon>Pseudomonadota</taxon>
        <taxon>Gammaproteobacteria</taxon>
        <taxon>Enterobacterales</taxon>
        <taxon>Erwiniaceae</taxon>
        <taxon>Pantoea</taxon>
    </lineage>
</organism>
<dbReference type="OrthoDB" id="5298003at2"/>
<dbReference type="Proteomes" id="UP000245981">
    <property type="component" value="Unassembled WGS sequence"/>
</dbReference>
<gene>
    <name evidence="2" type="ORF">C7431_104288</name>
</gene>
<dbReference type="PROSITE" id="PS51257">
    <property type="entry name" value="PROKAR_LIPOPROTEIN"/>
    <property type="match status" value="1"/>
</dbReference>
<feature type="transmembrane region" description="Helical" evidence="1">
    <location>
        <begin position="49"/>
        <end position="68"/>
    </location>
</feature>
<sequence>MGRLIQTAYRLMDKGPFRALSLILALWLAGCLLWNPARFASGSGGILLWQGMLLIWAVCTGVIHGTGFQPRRLRWRAFFTPLPALVVLLWGLSRFYL</sequence>
<keyword evidence="1" id="KW-1133">Transmembrane helix</keyword>
<dbReference type="RefSeq" id="WP_109717172.1">
    <property type="nucleotide sequence ID" value="NZ_JASHLS010000001.1"/>
</dbReference>
<protein>
    <submittedName>
        <fullName evidence="2">Cyd operon protein YbgE</fullName>
    </submittedName>
</protein>
<evidence type="ECO:0000313" key="3">
    <source>
        <dbReference type="Proteomes" id="UP000245981"/>
    </source>
</evidence>
<dbReference type="Pfam" id="PF09600">
    <property type="entry name" value="Cyd_oper_YbgE"/>
    <property type="match status" value="1"/>
</dbReference>
<evidence type="ECO:0000256" key="1">
    <source>
        <dbReference type="SAM" id="Phobius"/>
    </source>
</evidence>
<proteinExistence type="predicted"/>
<evidence type="ECO:0000313" key="2">
    <source>
        <dbReference type="EMBL" id="PWK97602.1"/>
    </source>
</evidence>
<dbReference type="EMBL" id="QGHF01000004">
    <property type="protein sequence ID" value="PWK97602.1"/>
    <property type="molecule type" value="Genomic_DNA"/>
</dbReference>
<dbReference type="InterPro" id="IPR011846">
    <property type="entry name" value="Cyd_oper_YbgE"/>
</dbReference>
<keyword evidence="1" id="KW-0472">Membrane</keyword>
<comment type="caution">
    <text evidence="2">The sequence shown here is derived from an EMBL/GenBank/DDBJ whole genome shotgun (WGS) entry which is preliminary data.</text>
</comment>
<reference evidence="2 3" key="1">
    <citation type="submission" date="2018-05" db="EMBL/GenBank/DDBJ databases">
        <title>Genomic Encyclopedia of Type Strains, Phase IV (KMG-V): Genome sequencing to study the core and pangenomes of soil and plant-associated prokaryotes.</title>
        <authorList>
            <person name="Whitman W."/>
        </authorList>
    </citation>
    <scope>NUCLEOTIDE SEQUENCE [LARGE SCALE GENOMIC DNA]</scope>
    <source>
        <strain evidence="2 3">PNA 200-10</strain>
    </source>
</reference>
<accession>A0A2V2BAL0</accession>
<name>A0A2V2BAL0_9GAMM</name>
<dbReference type="AlphaFoldDB" id="A0A2V2BAL0"/>
<feature type="transmembrane region" description="Helical" evidence="1">
    <location>
        <begin position="75"/>
        <end position="96"/>
    </location>
</feature>